<dbReference type="AlphaFoldDB" id="A0A0D9ZZA4"/>
<protein>
    <submittedName>
        <fullName evidence="2">Uncharacterized protein</fullName>
    </submittedName>
</protein>
<proteinExistence type="predicted"/>
<evidence type="ECO:0000313" key="3">
    <source>
        <dbReference type="Proteomes" id="UP000026961"/>
    </source>
</evidence>
<organism evidence="2">
    <name type="scientific">Oryza glumipatula</name>
    <dbReference type="NCBI Taxonomy" id="40148"/>
    <lineage>
        <taxon>Eukaryota</taxon>
        <taxon>Viridiplantae</taxon>
        <taxon>Streptophyta</taxon>
        <taxon>Embryophyta</taxon>
        <taxon>Tracheophyta</taxon>
        <taxon>Spermatophyta</taxon>
        <taxon>Magnoliopsida</taxon>
        <taxon>Liliopsida</taxon>
        <taxon>Poales</taxon>
        <taxon>Poaceae</taxon>
        <taxon>BOP clade</taxon>
        <taxon>Oryzoideae</taxon>
        <taxon>Oryzeae</taxon>
        <taxon>Oryzinae</taxon>
        <taxon>Oryza</taxon>
    </lineage>
</organism>
<accession>A0A0D9ZZA4</accession>
<name>A0A0D9ZZA4_9ORYZ</name>
<dbReference type="Proteomes" id="UP000026961">
    <property type="component" value="Chromosome 5"/>
</dbReference>
<dbReference type="EnsemblPlants" id="OGLUM05G17810.1">
    <property type="protein sequence ID" value="OGLUM05G17810.1"/>
    <property type="gene ID" value="OGLUM05G17810"/>
</dbReference>
<feature type="region of interest" description="Disordered" evidence="1">
    <location>
        <begin position="1"/>
        <end position="55"/>
    </location>
</feature>
<evidence type="ECO:0000256" key="1">
    <source>
        <dbReference type="SAM" id="MobiDB-lite"/>
    </source>
</evidence>
<feature type="compositionally biased region" description="Basic and acidic residues" evidence="1">
    <location>
        <begin position="1"/>
        <end position="10"/>
    </location>
</feature>
<dbReference type="HOGENOM" id="CLU_2214059_0_0_1"/>
<reference evidence="2" key="2">
    <citation type="submission" date="2018-05" db="EMBL/GenBank/DDBJ databases">
        <title>OgluRS3 (Oryza glumaepatula Reference Sequence Version 3).</title>
        <authorList>
            <person name="Zhang J."/>
            <person name="Kudrna D."/>
            <person name="Lee S."/>
            <person name="Talag J."/>
            <person name="Welchert J."/>
            <person name="Wing R.A."/>
        </authorList>
    </citation>
    <scope>NUCLEOTIDE SEQUENCE [LARGE SCALE GENOMIC DNA]</scope>
</reference>
<reference evidence="2" key="1">
    <citation type="submission" date="2015-04" db="UniProtKB">
        <authorList>
            <consortium name="EnsemblPlants"/>
        </authorList>
    </citation>
    <scope>IDENTIFICATION</scope>
</reference>
<keyword evidence="3" id="KW-1185">Reference proteome</keyword>
<dbReference type="Gramene" id="OGLUM05G17810.1">
    <property type="protein sequence ID" value="OGLUM05G17810.1"/>
    <property type="gene ID" value="OGLUM05G17810"/>
</dbReference>
<sequence length="107" mass="11495">MAAAGGERRPGLPCRRRGRGRREIRGPPPPSSAQAAARAGLSGNGRNHHSLPYGPRAASMGLYGCPQPHEQCSTHFAQPQPQPLACRTDWLVVSDLQYLFSVATPIL</sequence>
<evidence type="ECO:0000313" key="2">
    <source>
        <dbReference type="EnsemblPlants" id="OGLUM05G17810.1"/>
    </source>
</evidence>